<gene>
    <name evidence="2" type="ORF">NBRC116591_30960</name>
</gene>
<reference evidence="2 3" key="1">
    <citation type="submission" date="2024-04" db="EMBL/GenBank/DDBJ databases">
        <title>Draft genome sequence of Sessilibacter corallicola NBRC 116591.</title>
        <authorList>
            <person name="Miyakawa T."/>
            <person name="Kusuya Y."/>
            <person name="Miura T."/>
        </authorList>
    </citation>
    <scope>NUCLEOTIDE SEQUENCE [LARGE SCALE GENOMIC DNA]</scope>
    <source>
        <strain evidence="2 3">KU-00831-HH</strain>
    </source>
</reference>
<dbReference type="InterPro" id="IPR014914">
    <property type="entry name" value="RES_dom"/>
</dbReference>
<evidence type="ECO:0000313" key="2">
    <source>
        <dbReference type="EMBL" id="GAA6169285.1"/>
    </source>
</evidence>
<protein>
    <submittedName>
        <fullName evidence="2">RES family NAD+ phosphorylase</fullName>
    </submittedName>
</protein>
<sequence length="213" mass="24118">MKNSFPVYRLVPSHFPPIRIFENLLDPEELEAAYALESLTNDRIRDEVGDISLVPLEQRVVGHGSSVIMAAFTHIGYPSRFTQGNYGVYYAGLAMETSIEECKHGRAKFYSATAEPACEITMRAYKCDVVQPLEDVRANEVIHNPDDWSAAQRFGAQKREQGLWGLHYQSVRHRGGECIAVFKPNALQPPAIQTQHYRFVWNGEKITDVFSIT</sequence>
<dbReference type="Pfam" id="PF08808">
    <property type="entry name" value="RES"/>
    <property type="match status" value="1"/>
</dbReference>
<name>A0ABQ0ACB5_9GAMM</name>
<dbReference type="Proteomes" id="UP001465153">
    <property type="component" value="Unassembled WGS sequence"/>
</dbReference>
<proteinExistence type="predicted"/>
<evidence type="ECO:0000259" key="1">
    <source>
        <dbReference type="SMART" id="SM00953"/>
    </source>
</evidence>
<feature type="domain" description="RES" evidence="1">
    <location>
        <begin position="71"/>
        <end position="193"/>
    </location>
</feature>
<evidence type="ECO:0000313" key="3">
    <source>
        <dbReference type="Proteomes" id="UP001465153"/>
    </source>
</evidence>
<organism evidence="2 3">
    <name type="scientific">Sessilibacter corallicola</name>
    <dbReference type="NCBI Taxonomy" id="2904075"/>
    <lineage>
        <taxon>Bacteria</taxon>
        <taxon>Pseudomonadati</taxon>
        <taxon>Pseudomonadota</taxon>
        <taxon>Gammaproteobacteria</taxon>
        <taxon>Cellvibrionales</taxon>
        <taxon>Cellvibrionaceae</taxon>
        <taxon>Sessilibacter</taxon>
    </lineage>
</organism>
<dbReference type="EMBL" id="BAABWN010000010">
    <property type="protein sequence ID" value="GAA6169285.1"/>
    <property type="molecule type" value="Genomic_DNA"/>
</dbReference>
<dbReference type="RefSeq" id="WP_233086889.1">
    <property type="nucleotide sequence ID" value="NZ_BAABWN010000010.1"/>
</dbReference>
<accession>A0ABQ0ACB5</accession>
<comment type="caution">
    <text evidence="2">The sequence shown here is derived from an EMBL/GenBank/DDBJ whole genome shotgun (WGS) entry which is preliminary data.</text>
</comment>
<dbReference type="SMART" id="SM00953">
    <property type="entry name" value="RES"/>
    <property type="match status" value="1"/>
</dbReference>
<keyword evidence="3" id="KW-1185">Reference proteome</keyword>